<dbReference type="Proteomes" id="UP001597510">
    <property type="component" value="Unassembled WGS sequence"/>
</dbReference>
<dbReference type="InterPro" id="IPR036034">
    <property type="entry name" value="PDZ_sf"/>
</dbReference>
<dbReference type="EMBL" id="JBHULC010000004">
    <property type="protein sequence ID" value="MFD2519921.1"/>
    <property type="molecule type" value="Genomic_DNA"/>
</dbReference>
<feature type="domain" description="Right handed beta helix" evidence="1">
    <location>
        <begin position="329"/>
        <end position="480"/>
    </location>
</feature>
<dbReference type="InterPro" id="IPR012334">
    <property type="entry name" value="Pectin_lyas_fold"/>
</dbReference>
<evidence type="ECO:0000259" key="1">
    <source>
        <dbReference type="Pfam" id="PF13229"/>
    </source>
</evidence>
<protein>
    <submittedName>
        <fullName evidence="2">Right-handed parallel beta-helix repeat-containing protein</fullName>
    </submittedName>
</protein>
<dbReference type="InterPro" id="IPR039448">
    <property type="entry name" value="Beta_helix"/>
</dbReference>
<dbReference type="InterPro" id="IPR006626">
    <property type="entry name" value="PbH1"/>
</dbReference>
<reference evidence="3" key="1">
    <citation type="journal article" date="2019" name="Int. J. Syst. Evol. Microbiol.">
        <title>The Global Catalogue of Microorganisms (GCM) 10K type strain sequencing project: providing services to taxonomists for standard genome sequencing and annotation.</title>
        <authorList>
            <consortium name="The Broad Institute Genomics Platform"/>
            <consortium name="The Broad Institute Genome Sequencing Center for Infectious Disease"/>
            <person name="Wu L."/>
            <person name="Ma J."/>
        </authorList>
    </citation>
    <scope>NUCLEOTIDE SEQUENCE [LARGE SCALE GENOMIC DNA]</scope>
    <source>
        <strain evidence="3">KCTC 52344</strain>
    </source>
</reference>
<dbReference type="Gene3D" id="2.30.42.10">
    <property type="match status" value="1"/>
</dbReference>
<proteinExistence type="predicted"/>
<organism evidence="2 3">
    <name type="scientific">Emticicia soli</name>
    <dbReference type="NCBI Taxonomy" id="2027878"/>
    <lineage>
        <taxon>Bacteria</taxon>
        <taxon>Pseudomonadati</taxon>
        <taxon>Bacteroidota</taxon>
        <taxon>Cytophagia</taxon>
        <taxon>Cytophagales</taxon>
        <taxon>Leadbetterellaceae</taxon>
        <taxon>Emticicia</taxon>
    </lineage>
</organism>
<dbReference type="SUPFAM" id="SSF50156">
    <property type="entry name" value="PDZ domain-like"/>
    <property type="match status" value="1"/>
</dbReference>
<name>A0ABW5J539_9BACT</name>
<dbReference type="SUPFAM" id="SSF51126">
    <property type="entry name" value="Pectin lyase-like"/>
    <property type="match status" value="1"/>
</dbReference>
<accession>A0ABW5J539</accession>
<dbReference type="Gene3D" id="2.160.20.10">
    <property type="entry name" value="Single-stranded right-handed beta-helix, Pectin lyase-like"/>
    <property type="match status" value="2"/>
</dbReference>
<comment type="caution">
    <text evidence="2">The sequence shown here is derived from an EMBL/GenBank/DDBJ whole genome shotgun (WGS) entry which is preliminary data.</text>
</comment>
<dbReference type="InterPro" id="IPR011050">
    <property type="entry name" value="Pectin_lyase_fold/virulence"/>
</dbReference>
<evidence type="ECO:0000313" key="3">
    <source>
        <dbReference type="Proteomes" id="UP001597510"/>
    </source>
</evidence>
<dbReference type="Pfam" id="PF13229">
    <property type="entry name" value="Beta_helix"/>
    <property type="match status" value="1"/>
</dbReference>
<dbReference type="SMART" id="SM00710">
    <property type="entry name" value="PbH1"/>
    <property type="match status" value="3"/>
</dbReference>
<evidence type="ECO:0000313" key="2">
    <source>
        <dbReference type="EMBL" id="MFD2519921.1"/>
    </source>
</evidence>
<dbReference type="RefSeq" id="WP_340235328.1">
    <property type="nucleotide sequence ID" value="NZ_JBBEWC010000004.1"/>
</dbReference>
<dbReference type="PANTHER" id="PTHR36453">
    <property type="entry name" value="SECRETED PROTEIN-RELATED"/>
    <property type="match status" value="1"/>
</dbReference>
<sequence length="817" mass="92139">MKKHLFSTFTIGSAFFLYTFTGTAQTIYVSLVGNDKYAGTKQNPVKTFAKAQELARKTPSSQSVEVIFADGIYYLPETIKFTTADSKTAGAKITYKAEHEGKAVISGGSLLKLNWQPWQRGIYKARVPIQVEIDQLYINGKRQRMARFPNAIAGKNVFDTWELSHNTVPDTASNPLTQQRIATWKDPKGGYIHAMHNALWGDMHWLITGKNTDGSLQYEGGWQNNRPSAMHPLYQMVENIFEELDTAGEWFYNADEQTIYYMPAPNINLKTAKVEIVRLRHLIELNGSKQAPVQHVNLSGFVFRHTTRTFMDNKEPLLRSDWTVYRGGAVVYNGAEDCSISDCEFDQVGGNTIFVNNYNRRISIRGCYIHHSGANGIAFVGDPATVRNPLFRYGNQDFKGLDRTRGPKGDNFPEDCLVEDCLITMTGRDEKQTAPVHISMSHKIRVNHCSIYDVPRAGININEGTFGGHIIENNDVFNTVLETGDHGSFNSWGRDRFWTPEINETVPEVAKDSTMPFWDMLGPNILRNNRWRCDHGWDIDLDDGSTQYRIYDNLLLRGGLKMREGYDRIATNNIIINNSLHPHVWYQNSGDVFKNNIVFMAYRPALMNKSIAEDGKWGKELDYNFFVSDSENRSRYAINGSDMHSLNGNPLFVDAPKGDFSVEPHSLVLKLGFKNFSLTNFGVTKAALKAIAKTPEIPDINIQDEFISQKVGSTYQWLGATLKEPKGEELSAYGVGYDEIGVALTNISNNQLALKIGFLNGDLIQTVGEQKISNIQHLKEYLAKNVSTRAHTFFIIRNQAKVKINVNQALPLVSIKE</sequence>
<dbReference type="PANTHER" id="PTHR36453:SF1">
    <property type="entry name" value="RIGHT HANDED BETA HELIX DOMAIN-CONTAINING PROTEIN"/>
    <property type="match status" value="1"/>
</dbReference>
<keyword evidence="3" id="KW-1185">Reference proteome</keyword>
<gene>
    <name evidence="2" type="ORF">ACFSR2_03435</name>
</gene>